<dbReference type="EMBL" id="CP000108">
    <property type="protein sequence ID" value="ABB27879.1"/>
    <property type="molecule type" value="Genomic_DNA"/>
</dbReference>
<evidence type="ECO:0000259" key="9">
    <source>
        <dbReference type="Pfam" id="PF13231"/>
    </source>
</evidence>
<dbReference type="GO" id="GO:0009103">
    <property type="term" value="P:lipopolysaccharide biosynthetic process"/>
    <property type="evidence" value="ECO:0007669"/>
    <property type="project" value="UniProtKB-ARBA"/>
</dbReference>
<feature type="transmembrane region" description="Helical" evidence="8">
    <location>
        <begin position="376"/>
        <end position="405"/>
    </location>
</feature>
<evidence type="ECO:0000256" key="5">
    <source>
        <dbReference type="ARBA" id="ARBA00022692"/>
    </source>
</evidence>
<keyword evidence="2" id="KW-1003">Cell membrane</keyword>
<gene>
    <name evidence="10" type="ordered locus">Cag_0606</name>
</gene>
<reference evidence="10" key="1">
    <citation type="submission" date="2005-08" db="EMBL/GenBank/DDBJ databases">
        <title>Complete sequence of Chlorobium chlorochromatii CaD3.</title>
        <authorList>
            <person name="Copeland A."/>
            <person name="Lucas S."/>
            <person name="Lapidus A."/>
            <person name="Barry K."/>
            <person name="Detter J.C."/>
            <person name="Glavina T."/>
            <person name="Hammon N."/>
            <person name="Israni S."/>
            <person name="Pitluck S."/>
            <person name="Bryant D."/>
            <person name="Schmutz J."/>
            <person name="Larimer F."/>
            <person name="Land M."/>
            <person name="Kyrpides N."/>
            <person name="Ivanova N."/>
            <person name="Richardson P."/>
        </authorList>
    </citation>
    <scope>NUCLEOTIDE SEQUENCE [LARGE SCALE GENOMIC DNA]</scope>
    <source>
        <strain evidence="10">CaD3</strain>
    </source>
</reference>
<dbReference type="PANTHER" id="PTHR33908:SF3">
    <property type="entry name" value="UNDECAPRENYL PHOSPHATE-ALPHA-4-AMINO-4-DEOXY-L-ARABINOSE ARABINOSYL TRANSFERASE"/>
    <property type="match status" value="1"/>
</dbReference>
<evidence type="ECO:0000256" key="3">
    <source>
        <dbReference type="ARBA" id="ARBA00022676"/>
    </source>
</evidence>
<evidence type="ECO:0000256" key="8">
    <source>
        <dbReference type="SAM" id="Phobius"/>
    </source>
</evidence>
<feature type="transmembrane region" description="Helical" evidence="8">
    <location>
        <begin position="298"/>
        <end position="315"/>
    </location>
</feature>
<dbReference type="GO" id="GO:0005886">
    <property type="term" value="C:plasma membrane"/>
    <property type="evidence" value="ECO:0007669"/>
    <property type="project" value="UniProtKB-SubCell"/>
</dbReference>
<dbReference type="eggNOG" id="COG1807">
    <property type="taxonomic scope" value="Bacteria"/>
</dbReference>
<dbReference type="OrthoDB" id="9792789at2"/>
<dbReference type="CAZy" id="GT83">
    <property type="family name" value="Glycosyltransferase Family 83"/>
</dbReference>
<keyword evidence="5 8" id="KW-0812">Transmembrane</keyword>
<feature type="domain" description="Glycosyltransferase RgtA/B/C/D-like" evidence="9">
    <location>
        <begin position="68"/>
        <end position="227"/>
    </location>
</feature>
<keyword evidence="7 8" id="KW-0472">Membrane</keyword>
<feature type="transmembrane region" description="Helical" evidence="8">
    <location>
        <begin position="263"/>
        <end position="286"/>
    </location>
</feature>
<keyword evidence="3" id="KW-0328">Glycosyltransferase</keyword>
<evidence type="ECO:0000256" key="2">
    <source>
        <dbReference type="ARBA" id="ARBA00022475"/>
    </source>
</evidence>
<dbReference type="PANTHER" id="PTHR33908">
    <property type="entry name" value="MANNOSYLTRANSFERASE YKCB-RELATED"/>
    <property type="match status" value="1"/>
</dbReference>
<evidence type="ECO:0000313" key="10">
    <source>
        <dbReference type="EMBL" id="ABB27879.1"/>
    </source>
</evidence>
<feature type="transmembrane region" description="Helical" evidence="8">
    <location>
        <begin position="116"/>
        <end position="136"/>
    </location>
</feature>
<dbReference type="InterPro" id="IPR050297">
    <property type="entry name" value="LipidA_mod_glycosyltrf_83"/>
</dbReference>
<evidence type="ECO:0000256" key="6">
    <source>
        <dbReference type="ARBA" id="ARBA00022989"/>
    </source>
</evidence>
<organism evidence="10">
    <name type="scientific">Chlorobium chlorochromatii (strain CaD3)</name>
    <dbReference type="NCBI Taxonomy" id="340177"/>
    <lineage>
        <taxon>Bacteria</taxon>
        <taxon>Pseudomonadati</taxon>
        <taxon>Chlorobiota</taxon>
        <taxon>Chlorobiia</taxon>
        <taxon>Chlorobiales</taxon>
        <taxon>Chlorobiaceae</taxon>
        <taxon>Chlorobium/Pelodictyon group</taxon>
        <taxon>Chlorobium</taxon>
    </lineage>
</organism>
<protein>
    <recommendedName>
        <fullName evidence="9">Glycosyltransferase RgtA/B/C/D-like domain-containing protein</fullName>
    </recommendedName>
</protein>
<dbReference type="AlphaFoldDB" id="Q3ASZ6"/>
<dbReference type="InterPro" id="IPR038731">
    <property type="entry name" value="RgtA/B/C-like"/>
</dbReference>
<feature type="transmembrane region" description="Helical" evidence="8">
    <location>
        <begin position="346"/>
        <end position="364"/>
    </location>
</feature>
<comment type="subcellular location">
    <subcellularLocation>
        <location evidence="1">Cell membrane</location>
        <topology evidence="1">Multi-pass membrane protein</topology>
    </subcellularLocation>
</comment>
<feature type="transmembrane region" description="Helical" evidence="8">
    <location>
        <begin position="12"/>
        <end position="36"/>
    </location>
</feature>
<feature type="transmembrane region" description="Helical" evidence="8">
    <location>
        <begin position="211"/>
        <end position="229"/>
    </location>
</feature>
<dbReference type="HOGENOM" id="CLU_019200_0_1_10"/>
<accession>Q3ASZ6</accession>
<feature type="transmembrane region" description="Helical" evidence="8">
    <location>
        <begin position="93"/>
        <end position="110"/>
    </location>
</feature>
<feature type="transmembrane region" description="Helical" evidence="8">
    <location>
        <begin position="321"/>
        <end position="337"/>
    </location>
</feature>
<dbReference type="Pfam" id="PF13231">
    <property type="entry name" value="PMT_2"/>
    <property type="match status" value="1"/>
</dbReference>
<dbReference type="GO" id="GO:0010041">
    <property type="term" value="P:response to iron(III) ion"/>
    <property type="evidence" value="ECO:0007669"/>
    <property type="project" value="TreeGrafter"/>
</dbReference>
<dbReference type="STRING" id="340177.Cag_0606"/>
<keyword evidence="4" id="KW-0808">Transferase</keyword>
<name>Q3ASZ6_CHLCH</name>
<sequence>MPLQTQKNSNPAVQLAVLALLIGVSFFATLGATPLFDVDEGAFSEATREMLISKNYLTTYLNGAPRFDKPILIYWLQLLSVQILGINEVAFRLPSAIASAVWALLLFFFVKKESDSQQALIASGLLVLSLQVSVIAKAAIADALLNCLLALSMFAVMRYYKNNSKTALLTAFAAIGLGTLTKGPIAIIIPLAVTFLFSVLEGTLKKWFRMVFYLPGIALFCVIALPWYLLEYQDQGMAFIEGFFFKHNISRFNTSLEGHSGSLFYYFPVLIVGMMPFTALLFATMWRLPKLLSTPTNRFLLIWFGFVFIFFSLSGTKLPHYMIYGYTPLFIVMARIVPQLKHPTRLVILPALLLVLLAATPMLAEQALPMFDDLYIQSLLIALAQESGMECTIVSLTTLAALIIMQLPRKLSIEAKILTTGLFFCLYMNAYLAPLVGSVLQQPIKEAALLAKQQGYKVVMWKTYNPSFLVYSESLVEKRQPQAGDVVLTTVKHIAKLNVTTLLYSKHGIVLAKVPY</sequence>
<dbReference type="GO" id="GO:0016763">
    <property type="term" value="F:pentosyltransferase activity"/>
    <property type="evidence" value="ECO:0007669"/>
    <property type="project" value="TreeGrafter"/>
</dbReference>
<dbReference type="KEGG" id="cch:Cag_0606"/>
<feature type="transmembrane region" description="Helical" evidence="8">
    <location>
        <begin position="166"/>
        <end position="199"/>
    </location>
</feature>
<evidence type="ECO:0000256" key="4">
    <source>
        <dbReference type="ARBA" id="ARBA00022679"/>
    </source>
</evidence>
<evidence type="ECO:0000256" key="1">
    <source>
        <dbReference type="ARBA" id="ARBA00004651"/>
    </source>
</evidence>
<evidence type="ECO:0000256" key="7">
    <source>
        <dbReference type="ARBA" id="ARBA00023136"/>
    </source>
</evidence>
<feature type="transmembrane region" description="Helical" evidence="8">
    <location>
        <begin position="417"/>
        <end position="440"/>
    </location>
</feature>
<proteinExistence type="predicted"/>
<keyword evidence="6 8" id="KW-1133">Transmembrane helix</keyword>